<sequence length="542" mass="62886">MVTAELNRVDSVRRTKEEYLRERMKQRNISEIFSDLRIRISREDSCVEQRKIAEQAIRRRMKQVPINEDLFAKASCGPFQVTMEPIRGRIKPYGPMAIVQHYSKASDSLIENNGIKVCFKDGLFGYDEAYGAIGADILLKKHGRNLGYKRIGEYYWIIDIPTLLSEVLLKNSLLNFSRSHLEYLRRELARKVIAAVKLYSQSAFHLQGPESLIMLMQELCSDVHDPKSERAIDLYKIFPIDVWDVLCEVPGAWDRMLTMPAARGWIIELALYPFLQEICSLHDDADDREESNDTYARVWQLKKNIPQKTLSRMSNNSFLTHYGTVELDADVDLKKFKELEAEFRRMSRIVPLPPAPEYSFRIRKLGNYRAAGLFFPSFKATLVDLDGISSYMHESAHQVDYQLGTKFDRLSDQFSFLDVYEKYEQCVRQAIARMPADDAFVQRWKGKTKYNADYYLRRTEVFARSFELYLYEVKGIQSSFLDAKYDSPVYPKDPEFLKAVEAYFDKVLPVASEIAEQALQGAPFTPLEFYVDKESGQLVFPI</sequence>
<name>A0ABM8VNJ6_9BACL</name>
<accession>A0ABM8VNJ6</accession>
<dbReference type="Proteomes" id="UP000730618">
    <property type="component" value="Unassembled WGS sequence"/>
</dbReference>
<proteinExistence type="predicted"/>
<evidence type="ECO:0008006" key="3">
    <source>
        <dbReference type="Google" id="ProtNLM"/>
    </source>
</evidence>
<protein>
    <recommendedName>
        <fullName evidence="3">Large polyvalent protein-associated domain-containing protein</fullName>
    </recommendedName>
</protein>
<evidence type="ECO:0000313" key="2">
    <source>
        <dbReference type="Proteomes" id="UP000730618"/>
    </source>
</evidence>
<dbReference type="RefSeq" id="WP_218101251.1">
    <property type="nucleotide sequence ID" value="NZ_CAJVCE010000016.1"/>
</dbReference>
<keyword evidence="2" id="KW-1185">Reference proteome</keyword>
<organism evidence="1 2">
    <name type="scientific">Paenibacillus allorhizosphaerae</name>
    <dbReference type="NCBI Taxonomy" id="2849866"/>
    <lineage>
        <taxon>Bacteria</taxon>
        <taxon>Bacillati</taxon>
        <taxon>Bacillota</taxon>
        <taxon>Bacilli</taxon>
        <taxon>Bacillales</taxon>
        <taxon>Paenibacillaceae</taxon>
        <taxon>Paenibacillus</taxon>
    </lineage>
</organism>
<comment type="caution">
    <text evidence="1">The sequence shown here is derived from an EMBL/GenBank/DDBJ whole genome shotgun (WGS) entry which is preliminary data.</text>
</comment>
<evidence type="ECO:0000313" key="1">
    <source>
        <dbReference type="EMBL" id="CAG7651582.1"/>
    </source>
</evidence>
<reference evidence="1 2" key="1">
    <citation type="submission" date="2021-06" db="EMBL/GenBank/DDBJ databases">
        <authorList>
            <person name="Criscuolo A."/>
        </authorList>
    </citation>
    <scope>NUCLEOTIDE SEQUENCE [LARGE SCALE GENOMIC DNA]</scope>
    <source>
        <strain evidence="2">CIP 111802</strain>
    </source>
</reference>
<dbReference type="EMBL" id="CAJVCE010000016">
    <property type="protein sequence ID" value="CAG7651582.1"/>
    <property type="molecule type" value="Genomic_DNA"/>
</dbReference>
<gene>
    <name evidence="1" type="ORF">PAECIP111802_05001</name>
</gene>